<protein>
    <submittedName>
        <fullName evidence="1">Uncharacterized protein</fullName>
    </submittedName>
</protein>
<organism evidence="1 2">
    <name type="scientific">Octopus vulgaris</name>
    <name type="common">Common octopus</name>
    <dbReference type="NCBI Taxonomy" id="6645"/>
    <lineage>
        <taxon>Eukaryota</taxon>
        <taxon>Metazoa</taxon>
        <taxon>Spiralia</taxon>
        <taxon>Lophotrochozoa</taxon>
        <taxon>Mollusca</taxon>
        <taxon>Cephalopoda</taxon>
        <taxon>Coleoidea</taxon>
        <taxon>Octopodiformes</taxon>
        <taxon>Octopoda</taxon>
        <taxon>Incirrata</taxon>
        <taxon>Octopodidae</taxon>
        <taxon>Octopus</taxon>
    </lineage>
</organism>
<reference evidence="1" key="1">
    <citation type="submission" date="2023-08" db="EMBL/GenBank/DDBJ databases">
        <authorList>
            <person name="Alioto T."/>
            <person name="Alioto T."/>
            <person name="Gomez Garrido J."/>
        </authorList>
    </citation>
    <scope>NUCLEOTIDE SEQUENCE</scope>
</reference>
<dbReference type="EMBL" id="OX597833">
    <property type="protein sequence ID" value="CAI9737667.1"/>
    <property type="molecule type" value="Genomic_DNA"/>
</dbReference>
<evidence type="ECO:0000313" key="1">
    <source>
        <dbReference type="EMBL" id="CAI9737667.1"/>
    </source>
</evidence>
<keyword evidence="2" id="KW-1185">Reference proteome</keyword>
<proteinExistence type="predicted"/>
<dbReference type="AlphaFoldDB" id="A0AA36BPT5"/>
<evidence type="ECO:0000313" key="2">
    <source>
        <dbReference type="Proteomes" id="UP001162480"/>
    </source>
</evidence>
<dbReference type="Proteomes" id="UP001162480">
    <property type="component" value="Chromosome 20"/>
</dbReference>
<gene>
    <name evidence="1" type="ORF">OCTVUL_1B011438</name>
</gene>
<sequence>MDTRSLDRPVAIAVKRNLTTDSPESHTLCPSDIKMSKHVTKTVDDEFRKVADSILHRSQSNSLKVASAPFEIPEYPIEEKEQKTYLERQLRYPHKCDHNHRRIV</sequence>
<name>A0AA36BPT5_OCTVU</name>
<accession>A0AA36BPT5</accession>